<keyword evidence="1" id="KW-0732">Signal</keyword>
<dbReference type="EMBL" id="BAABFC010000009">
    <property type="protein sequence ID" value="GAA4496794.1"/>
    <property type="molecule type" value="Genomic_DNA"/>
</dbReference>
<protein>
    <submittedName>
        <fullName evidence="3">FlgO family outer membrane protein</fullName>
    </submittedName>
</protein>
<reference evidence="4" key="1">
    <citation type="journal article" date="2019" name="Int. J. Syst. Evol. Microbiol.">
        <title>The Global Catalogue of Microorganisms (GCM) 10K type strain sequencing project: providing services to taxonomists for standard genome sequencing and annotation.</title>
        <authorList>
            <consortium name="The Broad Institute Genomics Platform"/>
            <consortium name="The Broad Institute Genome Sequencing Center for Infectious Disease"/>
            <person name="Wu L."/>
            <person name="Ma J."/>
        </authorList>
    </citation>
    <scope>NUCLEOTIDE SEQUENCE [LARGE SCALE GENOMIC DNA]</scope>
    <source>
        <strain evidence="4">JCM 32226</strain>
    </source>
</reference>
<feature type="domain" description="FlgO" evidence="2">
    <location>
        <begin position="39"/>
        <end position="167"/>
    </location>
</feature>
<evidence type="ECO:0000256" key="1">
    <source>
        <dbReference type="SAM" id="SignalP"/>
    </source>
</evidence>
<feature type="chain" id="PRO_5045043914" evidence="1">
    <location>
        <begin position="19"/>
        <end position="203"/>
    </location>
</feature>
<evidence type="ECO:0000313" key="4">
    <source>
        <dbReference type="Proteomes" id="UP001501321"/>
    </source>
</evidence>
<feature type="signal peptide" evidence="1">
    <location>
        <begin position="1"/>
        <end position="18"/>
    </location>
</feature>
<accession>A0ABP8Q5W1</accession>
<evidence type="ECO:0000313" key="3">
    <source>
        <dbReference type="EMBL" id="GAA4496794.1"/>
    </source>
</evidence>
<comment type="caution">
    <text evidence="3">The sequence shown here is derived from an EMBL/GenBank/DDBJ whole genome shotgun (WGS) entry which is preliminary data.</text>
</comment>
<gene>
    <name evidence="3" type="ORF">GCM10023095_12390</name>
</gene>
<dbReference type="InterPro" id="IPR014549">
    <property type="entry name" value="FlgO"/>
</dbReference>
<sequence length="203" mass="21898">MKKMALVLALLVPLGACSSRTPKMASQSQGMELSSTVSQLADHLFETKLAGDTGMKPIAVASFVNLGSLDSSNWLGQQLAEDFIHELHRRGELVLDYKITGSIKVTPEGDFVFSRDWMELAKRVPLSRVLTGTMAPNSSGIVINARIINLKTHMVEATAQGFVPRSQLNGGLDSGRAVTVTKGMLVRGDYPAGRYGNSVQLTH</sequence>
<evidence type="ECO:0000259" key="2">
    <source>
        <dbReference type="Pfam" id="PF17680"/>
    </source>
</evidence>
<dbReference type="InterPro" id="IPR041215">
    <property type="entry name" value="FlgO_dom"/>
</dbReference>
<dbReference type="PIRSF" id="PIRSF028688">
    <property type="entry name" value="UCP_imp_028688"/>
    <property type="match status" value="1"/>
</dbReference>
<keyword evidence="4" id="KW-1185">Reference proteome</keyword>
<organism evidence="3 4">
    <name type="scientific">Pseudaeromonas paramecii</name>
    <dbReference type="NCBI Taxonomy" id="2138166"/>
    <lineage>
        <taxon>Bacteria</taxon>
        <taxon>Pseudomonadati</taxon>
        <taxon>Pseudomonadota</taxon>
        <taxon>Gammaproteobacteria</taxon>
        <taxon>Aeromonadales</taxon>
        <taxon>Aeromonadaceae</taxon>
        <taxon>Pseudaeromonas</taxon>
    </lineage>
</organism>
<dbReference type="RefSeq" id="WP_345011128.1">
    <property type="nucleotide sequence ID" value="NZ_BAABFC010000009.1"/>
</dbReference>
<dbReference type="Proteomes" id="UP001501321">
    <property type="component" value="Unassembled WGS sequence"/>
</dbReference>
<proteinExistence type="predicted"/>
<dbReference type="Pfam" id="PF17680">
    <property type="entry name" value="FlgO"/>
    <property type="match status" value="1"/>
</dbReference>
<name>A0ABP8Q5W1_9GAMM</name>